<dbReference type="EMBL" id="KB469306">
    <property type="protein sequence ID" value="EPQ53295.1"/>
    <property type="molecule type" value="Genomic_DNA"/>
</dbReference>
<sequence>MSLMKGKSTRSKSRSPAPPSPAFNEQRQPRFFPPSYYAAAAGLQGHPEHSLPREYGTQDTSAQGAQIAVDYPYDSSSDSGTRGFTGTGNRRSSISSKKSFQSSSSGNSDRSHRRQTQLESLEAQLLPSLRDTIDRMTHPAAPASPRPASVVSPRTPGTPARNHHPPAERADVRSPSVPKTPQNISSPSMTPRVPRTPRDGAVSSGLTPKSTHRSILKSTPDLRSLALNSPVTPASPFKGTAETPTTKSLRSARSIVTRTRQTVDPVFSSASPHSIGNLGPLRDALAEAENPSAQASEPGSRSRGLPSSAVDSPTRQRSSSRMYVGALNSHLPRRLAEPPLPTDKRRLNLIGEKTTVVSSSSSEMEYDADCRNSRVLIVANANVMPSSSESEGEKSSSSKKSNGASRLPVFSARKAAWSSRKQADDVSRSPRRLPIGLGIEIGNVRRSDDRMAQDKGNSEWYSRQAQDHTEDEDDLSVYEDDPEEHRRDDGVTDDDEELRRKRQAELVNMVDGLTSAGTLAGLGNAMLQSASASGTSGSWHGGIALSGSEGFAPPLGHSISSDEEGLRETIMNKLDDSGDDNVSNSDYSDEEEPPSCDHTAGSLVEEERPPWSTPRSNRPGTQPVHDDASGRPAGLVRTNTVKPSRPLRPLSMPTAPKRPARPEEPVYRPVEQEPRGLSSPGASGRAGGPGSTTPKHSPRPSAYRHSVAASSPSGRYSGFVAKEDPTITPEGIHTRSRTASNMGQELTEARRNSRREHEFRHVSTEITKSDSYSSSVGEDHRWREQSNGFSHGAEALFHRLQHVRNQSRSESGRPRSASTGHRSSACNVRIQSSARVETRQSADQADVSKVDFYRPGDEVDIRREVILSDLRNSEEAFLDLVRPIVTFFVQPLRNHSSRSWVQGVPTEVAPFFDWFEDIVNLHTQFLGILRSLEESRSNGLQRMCQTILRFVPKLEIYQPYLAQVESAVSLIDRMAHDRGNDFGVFIRMQRKHAGLSTSSFKKTIFKPRERLHTYIGDFQRLLQATPKGHSDYLPAFSLYNSIQMIIQVMLEVKAREDEYCQVKALLAQIDGIPSGTSLVKRERRLLAHGSLVVVQRHDINSCGDIGVRPPDDLSVNHITADAGAKPPRDASLRQSRLGNAVLEWDRRRSRSRSVDSAASSMVSFGSRDSISSGLTAPVSSSGSYSESHTLFSPSPAKARNSGDQEKKDMAYSKDSGEARHNKLEGSDTVLALVFTDLLVLAKTAGDRNLLDPPGTVNHWLLLPDVGVTRILDVVNPTDDNGNITLDLLTVDVKQLETGEISDDTSVLTLCLALPEKQYSIDRQKRWLSSLRQSSRHTLRSFSFPSHSGKYLGHGSSVDLETDTRQAVLSILASGLPIPKSPSIQLQEFPSLQGVSLDNVEREGRGWWALRYQQIFREMQRMDLSSVECGLQHGPPYA</sequence>
<feature type="compositionally biased region" description="Polar residues" evidence="1">
    <location>
        <begin position="309"/>
        <end position="321"/>
    </location>
</feature>
<proteinExistence type="predicted"/>
<dbReference type="RefSeq" id="XP_007868561.1">
    <property type="nucleotide sequence ID" value="XM_007870370.1"/>
</dbReference>
<feature type="compositionally biased region" description="Polar residues" evidence="1">
    <location>
        <begin position="177"/>
        <end position="189"/>
    </location>
</feature>
<feature type="region of interest" description="Disordered" evidence="1">
    <location>
        <begin position="1164"/>
        <end position="1220"/>
    </location>
</feature>
<dbReference type="PROSITE" id="PS50010">
    <property type="entry name" value="DH_2"/>
    <property type="match status" value="1"/>
</dbReference>
<dbReference type="InterPro" id="IPR000219">
    <property type="entry name" value="DH_dom"/>
</dbReference>
<feature type="compositionally biased region" description="Polar residues" evidence="1">
    <location>
        <begin position="764"/>
        <end position="776"/>
    </location>
</feature>
<evidence type="ECO:0000259" key="2">
    <source>
        <dbReference type="PROSITE" id="PS50010"/>
    </source>
</evidence>
<feature type="compositionally biased region" description="Low complexity" evidence="1">
    <location>
        <begin position="139"/>
        <end position="154"/>
    </location>
</feature>
<feature type="compositionally biased region" description="Polar residues" evidence="1">
    <location>
        <begin position="816"/>
        <end position="835"/>
    </location>
</feature>
<feature type="compositionally biased region" description="Low complexity" evidence="1">
    <location>
        <begin position="79"/>
        <end position="108"/>
    </location>
</feature>
<keyword evidence="4" id="KW-1185">Reference proteome</keyword>
<feature type="compositionally biased region" description="Basic and acidic residues" evidence="1">
    <location>
        <begin position="747"/>
        <end position="763"/>
    </location>
</feature>
<feature type="region of interest" description="Disordered" evidence="1">
    <location>
        <begin position="444"/>
        <end position="498"/>
    </location>
</feature>
<feature type="compositionally biased region" description="Basic and acidic residues" evidence="1">
    <location>
        <begin position="444"/>
        <end position="457"/>
    </location>
</feature>
<dbReference type="GeneID" id="19302325"/>
<dbReference type="Proteomes" id="UP000030669">
    <property type="component" value="Unassembled WGS sequence"/>
</dbReference>
<dbReference type="OMA" id="FEIYQPY"/>
<dbReference type="Pfam" id="PF00621">
    <property type="entry name" value="RhoGEF"/>
    <property type="match status" value="1"/>
</dbReference>
<feature type="compositionally biased region" description="Acidic residues" evidence="1">
    <location>
        <begin position="469"/>
        <end position="482"/>
    </location>
</feature>
<reference evidence="3 4" key="1">
    <citation type="journal article" date="2012" name="Science">
        <title>The Paleozoic origin of enzymatic lignin decomposition reconstructed from 31 fungal genomes.</title>
        <authorList>
            <person name="Floudas D."/>
            <person name="Binder M."/>
            <person name="Riley R."/>
            <person name="Barry K."/>
            <person name="Blanchette R.A."/>
            <person name="Henrissat B."/>
            <person name="Martinez A.T."/>
            <person name="Otillar R."/>
            <person name="Spatafora J.W."/>
            <person name="Yadav J.S."/>
            <person name="Aerts A."/>
            <person name="Benoit I."/>
            <person name="Boyd A."/>
            <person name="Carlson A."/>
            <person name="Copeland A."/>
            <person name="Coutinho P.M."/>
            <person name="de Vries R.P."/>
            <person name="Ferreira P."/>
            <person name="Findley K."/>
            <person name="Foster B."/>
            <person name="Gaskell J."/>
            <person name="Glotzer D."/>
            <person name="Gorecki P."/>
            <person name="Heitman J."/>
            <person name="Hesse C."/>
            <person name="Hori C."/>
            <person name="Igarashi K."/>
            <person name="Jurgens J.A."/>
            <person name="Kallen N."/>
            <person name="Kersten P."/>
            <person name="Kohler A."/>
            <person name="Kuees U."/>
            <person name="Kumar T.K.A."/>
            <person name="Kuo A."/>
            <person name="LaButti K."/>
            <person name="Larrondo L.F."/>
            <person name="Lindquist E."/>
            <person name="Ling A."/>
            <person name="Lombard V."/>
            <person name="Lucas S."/>
            <person name="Lundell T."/>
            <person name="Martin R."/>
            <person name="McLaughlin D.J."/>
            <person name="Morgenstern I."/>
            <person name="Morin E."/>
            <person name="Murat C."/>
            <person name="Nagy L.G."/>
            <person name="Nolan M."/>
            <person name="Ohm R.A."/>
            <person name="Patyshakuliyeva A."/>
            <person name="Rokas A."/>
            <person name="Ruiz-Duenas F.J."/>
            <person name="Sabat G."/>
            <person name="Salamov A."/>
            <person name="Samejima M."/>
            <person name="Schmutz J."/>
            <person name="Slot J.C."/>
            <person name="St John F."/>
            <person name="Stenlid J."/>
            <person name="Sun H."/>
            <person name="Sun S."/>
            <person name="Syed K."/>
            <person name="Tsang A."/>
            <person name="Wiebenga A."/>
            <person name="Young D."/>
            <person name="Pisabarro A."/>
            <person name="Eastwood D.C."/>
            <person name="Martin F."/>
            <person name="Cullen D."/>
            <person name="Grigoriev I.V."/>
            <person name="Hibbett D.S."/>
        </authorList>
    </citation>
    <scope>NUCLEOTIDE SEQUENCE [LARGE SCALE GENOMIC DNA]</scope>
    <source>
        <strain evidence="3 4">ATCC 11539</strain>
    </source>
</reference>
<dbReference type="SMART" id="SM00325">
    <property type="entry name" value="RhoGEF"/>
    <property type="match status" value="1"/>
</dbReference>
<protein>
    <recommendedName>
        <fullName evidence="2">DH domain-containing protein</fullName>
    </recommendedName>
</protein>
<feature type="compositionally biased region" description="Basic and acidic residues" evidence="1">
    <location>
        <begin position="1200"/>
        <end position="1220"/>
    </location>
</feature>
<feature type="compositionally biased region" description="Polar residues" evidence="1">
    <location>
        <begin position="242"/>
        <end position="274"/>
    </location>
</feature>
<feature type="domain" description="DH" evidence="2">
    <location>
        <begin position="862"/>
        <end position="1059"/>
    </location>
</feature>
<dbReference type="InterPro" id="IPR035899">
    <property type="entry name" value="DBL_dom_sf"/>
</dbReference>
<dbReference type="HOGENOM" id="CLU_252085_0_0_1"/>
<feature type="region of interest" description="Disordered" evidence="1">
    <location>
        <begin position="382"/>
        <end position="407"/>
    </location>
</feature>
<organism evidence="3 4">
    <name type="scientific">Gloeophyllum trabeum (strain ATCC 11539 / FP-39264 / Madison 617)</name>
    <name type="common">Brown rot fungus</name>
    <dbReference type="NCBI Taxonomy" id="670483"/>
    <lineage>
        <taxon>Eukaryota</taxon>
        <taxon>Fungi</taxon>
        <taxon>Dikarya</taxon>
        <taxon>Basidiomycota</taxon>
        <taxon>Agaricomycotina</taxon>
        <taxon>Agaricomycetes</taxon>
        <taxon>Gloeophyllales</taxon>
        <taxon>Gloeophyllaceae</taxon>
        <taxon>Gloeophyllum</taxon>
    </lineage>
</organism>
<dbReference type="SUPFAM" id="SSF48065">
    <property type="entry name" value="DBL homology domain (DH-domain)"/>
    <property type="match status" value="1"/>
</dbReference>
<dbReference type="OrthoDB" id="1716625at2759"/>
<dbReference type="Gene3D" id="1.20.900.10">
    <property type="entry name" value="Dbl homology (DH) domain"/>
    <property type="match status" value="1"/>
</dbReference>
<feature type="region of interest" description="Disordered" evidence="1">
    <location>
        <begin position="1"/>
        <end position="347"/>
    </location>
</feature>
<dbReference type="eggNOG" id="ENOG502SNEZ">
    <property type="taxonomic scope" value="Eukaryota"/>
</dbReference>
<accession>S7RGE5</accession>
<evidence type="ECO:0000313" key="4">
    <source>
        <dbReference type="Proteomes" id="UP000030669"/>
    </source>
</evidence>
<feature type="region of interest" description="Disordered" evidence="1">
    <location>
        <begin position="573"/>
        <end position="779"/>
    </location>
</feature>
<name>S7RGE5_GLOTA</name>
<feature type="compositionally biased region" description="Polar residues" evidence="1">
    <location>
        <begin position="1166"/>
        <end position="1192"/>
    </location>
</feature>
<feature type="compositionally biased region" description="Basic and acidic residues" evidence="1">
    <location>
        <begin position="660"/>
        <end position="674"/>
    </location>
</feature>
<evidence type="ECO:0000256" key="1">
    <source>
        <dbReference type="SAM" id="MobiDB-lite"/>
    </source>
</evidence>
<dbReference type="GO" id="GO:0005085">
    <property type="term" value="F:guanyl-nucleotide exchange factor activity"/>
    <property type="evidence" value="ECO:0007669"/>
    <property type="project" value="InterPro"/>
</dbReference>
<feature type="region of interest" description="Disordered" evidence="1">
    <location>
        <begin position="803"/>
        <end position="842"/>
    </location>
</feature>
<dbReference type="KEGG" id="gtr:GLOTRDRAFT_131563"/>
<gene>
    <name evidence="3" type="ORF">GLOTRDRAFT_131563</name>
</gene>
<evidence type="ECO:0000313" key="3">
    <source>
        <dbReference type="EMBL" id="EPQ53295.1"/>
    </source>
</evidence>